<dbReference type="Proteomes" id="UP000027238">
    <property type="component" value="Unassembled WGS sequence"/>
</dbReference>
<organism evidence="2 3">
    <name type="scientific">Colletotrichum sublineola</name>
    <name type="common">Sorghum anthracnose fungus</name>
    <dbReference type="NCBI Taxonomy" id="1173701"/>
    <lineage>
        <taxon>Eukaryota</taxon>
        <taxon>Fungi</taxon>
        <taxon>Dikarya</taxon>
        <taxon>Ascomycota</taxon>
        <taxon>Pezizomycotina</taxon>
        <taxon>Sordariomycetes</taxon>
        <taxon>Hypocreomycetidae</taxon>
        <taxon>Glomerellales</taxon>
        <taxon>Glomerellaceae</taxon>
        <taxon>Colletotrichum</taxon>
        <taxon>Colletotrichum graminicola species complex</taxon>
    </lineage>
</organism>
<gene>
    <name evidence="2" type="ORF">CSUB01_08700</name>
</gene>
<reference evidence="3" key="1">
    <citation type="journal article" date="2014" name="Genome Announc.">
        <title>Draft genome sequence of Colletotrichum sublineola, a destructive pathogen of cultivated sorghum.</title>
        <authorList>
            <person name="Baroncelli R."/>
            <person name="Sanz-Martin J.M."/>
            <person name="Rech G.E."/>
            <person name="Sukno S.A."/>
            <person name="Thon M.R."/>
        </authorList>
    </citation>
    <scope>NUCLEOTIDE SEQUENCE [LARGE SCALE GENOMIC DNA]</scope>
    <source>
        <strain evidence="3">TX430BB</strain>
    </source>
</reference>
<dbReference type="AlphaFoldDB" id="A0A066WWL9"/>
<feature type="compositionally biased region" description="Polar residues" evidence="1">
    <location>
        <begin position="175"/>
        <end position="186"/>
    </location>
</feature>
<keyword evidence="3" id="KW-1185">Reference proteome</keyword>
<feature type="region of interest" description="Disordered" evidence="1">
    <location>
        <begin position="1"/>
        <end position="304"/>
    </location>
</feature>
<protein>
    <submittedName>
        <fullName evidence="2">Uncharacterized protein</fullName>
    </submittedName>
</protein>
<dbReference type="eggNOG" id="ENOG502T1TT">
    <property type="taxonomic scope" value="Eukaryota"/>
</dbReference>
<dbReference type="OrthoDB" id="3557758at2759"/>
<dbReference type="HOGENOM" id="CLU_508067_0_0_1"/>
<proteinExistence type="predicted"/>
<accession>A0A066WWL9</accession>
<comment type="caution">
    <text evidence="2">The sequence shown here is derived from an EMBL/GenBank/DDBJ whole genome shotgun (WGS) entry which is preliminary data.</text>
</comment>
<feature type="compositionally biased region" description="Polar residues" evidence="1">
    <location>
        <begin position="258"/>
        <end position="273"/>
    </location>
</feature>
<sequence length="536" mass="57216">MRDRLSASSFLPRRSRRSRGSGPDASKPTISGPVGPVRHIGGSDIQRAKEFTVISSINDAKPARPSDLQSTQPHPAVHQEPHNLSSVAGQESSSFGASQAEEGDGTQAQNDSDLIQCSEAGPSHSRQPVVQGGPSHKLHLGRQRGAAVKDRRALGEIAHPNTSLTRVPSPDEASPDQQDANRSQDCQPIPRSASGLPSSTYGARRLSASFSGGGPLSSNPTVASSSITAITGRAAPPTGQHQGIHTSTHGEDMEDNTLRSIGSSPILGSSDQQARYPHQHPETHSRPPSRGGADRKRLPKSRTLTVLSSLTASLSKSSLTSFTGSERKTSQQTVPSRKTSTSSTFGSSAPTRTATPTPTTTTTVDDNPLIVTTAQSSAYWTGRFVSLQDRFHGESLQEKNLSTLITAHATKATLLAQQREAYKGRGNLPLSTTTALDRYGTAAIREAKLLSDEDNRCLRIFLHLDALCGTPEAQRSLHAWQEAYALKNRRDTLLPKSTGAERGFVARLFSGSSRHGIGGSRSDKETTKRKQLLSAF</sequence>
<feature type="compositionally biased region" description="Low complexity" evidence="1">
    <location>
        <begin position="349"/>
        <end position="363"/>
    </location>
</feature>
<feature type="region of interest" description="Disordered" evidence="1">
    <location>
        <begin position="317"/>
        <end position="365"/>
    </location>
</feature>
<dbReference type="EMBL" id="JMSE01001426">
    <property type="protein sequence ID" value="KDN61278.1"/>
    <property type="molecule type" value="Genomic_DNA"/>
</dbReference>
<evidence type="ECO:0000256" key="1">
    <source>
        <dbReference type="SAM" id="MobiDB-lite"/>
    </source>
</evidence>
<feature type="compositionally biased region" description="Polar residues" evidence="1">
    <location>
        <begin position="106"/>
        <end position="115"/>
    </location>
</feature>
<name>A0A066WWL9_COLSU</name>
<evidence type="ECO:0000313" key="3">
    <source>
        <dbReference type="Proteomes" id="UP000027238"/>
    </source>
</evidence>
<feature type="compositionally biased region" description="Polar residues" evidence="1">
    <location>
        <begin position="330"/>
        <end position="348"/>
    </location>
</feature>
<feature type="compositionally biased region" description="Polar residues" evidence="1">
    <location>
        <begin position="82"/>
        <end position="97"/>
    </location>
</feature>
<feature type="compositionally biased region" description="Polar residues" evidence="1">
    <location>
        <begin position="216"/>
        <end position="229"/>
    </location>
</feature>
<feature type="compositionally biased region" description="Low complexity" evidence="1">
    <location>
        <begin position="1"/>
        <end position="12"/>
    </location>
</feature>
<evidence type="ECO:0000313" key="2">
    <source>
        <dbReference type="EMBL" id="KDN61278.1"/>
    </source>
</evidence>